<dbReference type="Proteomes" id="UP000515220">
    <property type="component" value="Chromosome"/>
</dbReference>
<name>A0A6S6PIB9_ACEAC</name>
<evidence type="ECO:0000256" key="2">
    <source>
        <dbReference type="SAM" id="SignalP"/>
    </source>
</evidence>
<reference evidence="3 4" key="1">
    <citation type="submission" date="2020-07" db="EMBL/GenBank/DDBJ databases">
        <title>Complete Genome Sequence of an acetic acid bacterium, Acetobacter aceti JCM20276.</title>
        <authorList>
            <person name="Hirose Y."/>
            <person name="Mihara H."/>
        </authorList>
    </citation>
    <scope>NUCLEOTIDE SEQUENCE [LARGE SCALE GENOMIC DNA]</scope>
    <source>
        <strain evidence="3 4">JCM20276</strain>
    </source>
</reference>
<dbReference type="AlphaFoldDB" id="A0A6S6PIB9"/>
<gene>
    <name evidence="3" type="ORF">AAJCM20276_21620</name>
</gene>
<dbReference type="EMBL" id="AP023326">
    <property type="protein sequence ID" value="BCI67538.1"/>
    <property type="molecule type" value="Genomic_DNA"/>
</dbReference>
<evidence type="ECO:0000313" key="3">
    <source>
        <dbReference type="EMBL" id="BCI67538.1"/>
    </source>
</evidence>
<protein>
    <submittedName>
        <fullName evidence="3">Uncharacterized protein</fullName>
    </submittedName>
</protein>
<organism evidence="3 4">
    <name type="scientific">Acetobacter aceti</name>
    <dbReference type="NCBI Taxonomy" id="435"/>
    <lineage>
        <taxon>Bacteria</taxon>
        <taxon>Pseudomonadati</taxon>
        <taxon>Pseudomonadota</taxon>
        <taxon>Alphaproteobacteria</taxon>
        <taxon>Acetobacterales</taxon>
        <taxon>Acetobacteraceae</taxon>
        <taxon>Acetobacter</taxon>
        <taxon>Acetobacter subgen. Acetobacter</taxon>
    </lineage>
</organism>
<feature type="chain" id="PRO_5028446233" evidence="2">
    <location>
        <begin position="39"/>
        <end position="208"/>
    </location>
</feature>
<feature type="signal peptide" evidence="2">
    <location>
        <begin position="1"/>
        <end position="38"/>
    </location>
</feature>
<feature type="region of interest" description="Disordered" evidence="1">
    <location>
        <begin position="41"/>
        <end position="85"/>
    </location>
</feature>
<feature type="compositionally biased region" description="Basic and acidic residues" evidence="1">
    <location>
        <begin position="48"/>
        <end position="61"/>
    </location>
</feature>
<keyword evidence="2" id="KW-0732">Signal</keyword>
<evidence type="ECO:0000256" key="1">
    <source>
        <dbReference type="SAM" id="MobiDB-lite"/>
    </source>
</evidence>
<evidence type="ECO:0000313" key="4">
    <source>
        <dbReference type="Proteomes" id="UP000515220"/>
    </source>
</evidence>
<dbReference type="Gene3D" id="1.25.40.20">
    <property type="entry name" value="Ankyrin repeat-containing domain"/>
    <property type="match status" value="1"/>
</dbReference>
<dbReference type="InterPro" id="IPR036770">
    <property type="entry name" value="Ankyrin_rpt-contain_sf"/>
</dbReference>
<proteinExistence type="predicted"/>
<accession>A0A6S6PIB9</accession>
<dbReference type="SUPFAM" id="SSF48403">
    <property type="entry name" value="Ankyrin repeat"/>
    <property type="match status" value="1"/>
</dbReference>
<sequence length="208" mass="21804">MYSFFCSDMKRRSVRQGLIPLLLLAGAVCVTPIHCAHAQDADQEEAEDAAKQAEARRDARKAAPPAALPGAQSNEDEAGHSNGDMEPTAALFEAINRGSLGASKEAVSRGADLNGHNVLGQTPLDMAIDLNRNDIMFFLLSMRTIDDSAGVTTSTVANSGISMRNGSGHLSIGGRAARDKTQSVIDRRYDASGGQAQPSVGFLGFGGS</sequence>